<evidence type="ECO:0000256" key="3">
    <source>
        <dbReference type="SAM" id="Phobius"/>
    </source>
</evidence>
<evidence type="ECO:0000313" key="6">
    <source>
        <dbReference type="Proteomes" id="UP000197098"/>
    </source>
</evidence>
<dbReference type="CDD" id="cd00383">
    <property type="entry name" value="trans_reg_C"/>
    <property type="match status" value="1"/>
</dbReference>
<keyword evidence="3" id="KW-1133">Transmembrane helix</keyword>
<dbReference type="InterPro" id="IPR016032">
    <property type="entry name" value="Sig_transdc_resp-reg_C-effctor"/>
</dbReference>
<dbReference type="SMART" id="SM00862">
    <property type="entry name" value="Trans_reg_C"/>
    <property type="match status" value="1"/>
</dbReference>
<evidence type="ECO:0000256" key="2">
    <source>
        <dbReference type="PROSITE-ProRule" id="PRU01091"/>
    </source>
</evidence>
<keyword evidence="3" id="KW-0472">Membrane</keyword>
<protein>
    <submittedName>
        <fullName evidence="5">Transcriptional regulator</fullName>
    </submittedName>
</protein>
<feature type="domain" description="OmpR/PhoB-type" evidence="4">
    <location>
        <begin position="1"/>
        <end position="104"/>
    </location>
</feature>
<dbReference type="InterPro" id="IPR001867">
    <property type="entry name" value="OmpR/PhoB-type_DNA-bd"/>
</dbReference>
<dbReference type="Gene3D" id="1.10.10.10">
    <property type="entry name" value="Winged helix-like DNA-binding domain superfamily/Winged helix DNA-binding domain"/>
    <property type="match status" value="1"/>
</dbReference>
<dbReference type="Proteomes" id="UP000197098">
    <property type="component" value="Chromosome"/>
</dbReference>
<dbReference type="InterPro" id="IPR036388">
    <property type="entry name" value="WH-like_DNA-bd_sf"/>
</dbReference>
<dbReference type="PROSITE" id="PS51755">
    <property type="entry name" value="OMPR_PHOB"/>
    <property type="match status" value="1"/>
</dbReference>
<evidence type="ECO:0000256" key="1">
    <source>
        <dbReference type="ARBA" id="ARBA00023125"/>
    </source>
</evidence>
<feature type="DNA-binding region" description="OmpR/PhoB-type" evidence="2">
    <location>
        <begin position="1"/>
        <end position="104"/>
    </location>
</feature>
<dbReference type="GO" id="GO:0003677">
    <property type="term" value="F:DNA binding"/>
    <property type="evidence" value="ECO:0007669"/>
    <property type="project" value="UniProtKB-UniRule"/>
</dbReference>
<feature type="transmembrane region" description="Helical" evidence="3">
    <location>
        <begin position="141"/>
        <end position="162"/>
    </location>
</feature>
<dbReference type="EMBL" id="CP022114">
    <property type="protein sequence ID" value="ASG64564.1"/>
    <property type="molecule type" value="Genomic_DNA"/>
</dbReference>
<name>A0A248KLU8_9ENTR</name>
<evidence type="ECO:0000313" key="5">
    <source>
        <dbReference type="EMBL" id="ASG64564.1"/>
    </source>
</evidence>
<dbReference type="Pfam" id="PF00486">
    <property type="entry name" value="Trans_reg_C"/>
    <property type="match status" value="1"/>
</dbReference>
<sequence>MVYQIGSVVMYRTDDGAMWLIKDESTLITLTVTMNRLLSYLLARRGQVISRDEILENVWDSYGLRSSNNTLNKYVSEIRKQFVAFGLEDECIITVPRIGFMFSSDIDVQKTQDLIPVASESPVTPADVATTAIANHKKINYVYSALVIILSLAVVLTSTLIYKNTSTSGTSKNHSELKTYFLFDFKGCSVYTTQKNSAALTELKKEVFIKKIERENISCLSGTTFLYQASESYLYGKTGRIFINRCTTNNTGFISCLNYYWSGYEQEK</sequence>
<evidence type="ECO:0000259" key="4">
    <source>
        <dbReference type="PROSITE" id="PS51755"/>
    </source>
</evidence>
<keyword evidence="1 2" id="KW-0238">DNA-binding</keyword>
<dbReference type="GO" id="GO:0000160">
    <property type="term" value="P:phosphorelay signal transduction system"/>
    <property type="evidence" value="ECO:0007669"/>
    <property type="project" value="InterPro"/>
</dbReference>
<reference evidence="5 6" key="1">
    <citation type="submission" date="2017-06" db="EMBL/GenBank/DDBJ databases">
        <title>Origin of plasmid-mediated fosfomycin resistance gene fosA3.</title>
        <authorList>
            <person name="Ito R."/>
            <person name="Pacey M.P."/>
            <person name="Doi Y."/>
        </authorList>
    </citation>
    <scope>NUCLEOTIDE SEQUENCE [LARGE SCALE GENOMIC DNA]</scope>
    <source>
        <strain evidence="5 6">YDC799</strain>
    </source>
</reference>
<dbReference type="AlphaFoldDB" id="A0A248KLU8"/>
<dbReference type="SUPFAM" id="SSF46894">
    <property type="entry name" value="C-terminal effector domain of the bipartite response regulators"/>
    <property type="match status" value="1"/>
</dbReference>
<accession>A0A248KLU8</accession>
<dbReference type="GO" id="GO:0006355">
    <property type="term" value="P:regulation of DNA-templated transcription"/>
    <property type="evidence" value="ECO:0007669"/>
    <property type="project" value="InterPro"/>
</dbReference>
<organism evidence="5 6">
    <name type="scientific">Kluyvera genomosp. 3</name>
    <dbReference type="NCBI Taxonomy" id="2774055"/>
    <lineage>
        <taxon>Bacteria</taxon>
        <taxon>Pseudomonadati</taxon>
        <taxon>Pseudomonadota</taxon>
        <taxon>Gammaproteobacteria</taxon>
        <taxon>Enterobacterales</taxon>
        <taxon>Enterobacteriaceae</taxon>
        <taxon>Kluyvera</taxon>
    </lineage>
</organism>
<proteinExistence type="predicted"/>
<gene>
    <name evidence="5" type="ORF">CEW81_14015</name>
</gene>
<keyword evidence="3" id="KW-0812">Transmembrane</keyword>